<keyword evidence="2" id="KW-1133">Transmembrane helix</keyword>
<dbReference type="RefSeq" id="XP_044554743.1">
    <property type="nucleotide sequence ID" value="XM_044699612.1"/>
</dbReference>
<proteinExistence type="predicted"/>
<dbReference type="Proteomes" id="UP000816034">
    <property type="component" value="Unassembled WGS sequence"/>
</dbReference>
<feature type="transmembrane region" description="Helical" evidence="2">
    <location>
        <begin position="652"/>
        <end position="669"/>
    </location>
</feature>
<evidence type="ECO:0000313" key="5">
    <source>
        <dbReference type="Proteomes" id="UP000816034"/>
    </source>
</evidence>
<feature type="transmembrane region" description="Helical" evidence="2">
    <location>
        <begin position="675"/>
        <end position="699"/>
    </location>
</feature>
<keyword evidence="5" id="KW-1185">Reference proteome</keyword>
<feature type="transmembrane region" description="Helical" evidence="2">
    <location>
        <begin position="573"/>
        <end position="598"/>
    </location>
</feature>
<keyword evidence="2" id="KW-0472">Membrane</keyword>
<keyword evidence="3" id="KW-0732">Signal</keyword>
<feature type="transmembrane region" description="Helical" evidence="2">
    <location>
        <begin position="760"/>
        <end position="784"/>
    </location>
</feature>
<feature type="region of interest" description="Disordered" evidence="1">
    <location>
        <begin position="49"/>
        <end position="75"/>
    </location>
</feature>
<dbReference type="GeneID" id="68101880"/>
<keyword evidence="2" id="KW-0812">Transmembrane</keyword>
<feature type="transmembrane region" description="Helical" evidence="2">
    <location>
        <begin position="487"/>
        <end position="509"/>
    </location>
</feature>
<feature type="transmembrane region" description="Helical" evidence="2">
    <location>
        <begin position="610"/>
        <end position="631"/>
    </location>
</feature>
<evidence type="ECO:0000256" key="2">
    <source>
        <dbReference type="SAM" id="Phobius"/>
    </source>
</evidence>
<evidence type="ECO:0000313" key="4">
    <source>
        <dbReference type="EMBL" id="KAG2392849.1"/>
    </source>
</evidence>
<feature type="compositionally biased region" description="Polar residues" evidence="1">
    <location>
        <begin position="56"/>
        <end position="68"/>
    </location>
</feature>
<feature type="compositionally biased region" description="Polar residues" evidence="1">
    <location>
        <begin position="118"/>
        <end position="136"/>
    </location>
</feature>
<accession>A0AA88GYD7</accession>
<comment type="caution">
    <text evidence="4">The sequence shown here is derived from an EMBL/GenBank/DDBJ whole genome shotgun (WGS) entry which is preliminary data.</text>
</comment>
<sequence length="1016" mass="115940">MILTFSILASWNVQGATTAKQQSNDDPNISDTFVLDLNHPSSFFSHHDDDEIPNTEIASSPHFTTPLDNDSKQDTSRPLFMSLLRHHPAPHHDEKPLSITKSKLFMSFQPSSSDSSSITMTEKGQPSLSQQNIDPTNSINTTTCPYAIYRGHWDEFLRDPKNRKQSYSSELDRILNARIPLYNQTEWTTKFEGQPNALSCPQFTINKWRKYVPMTNPSEDILYYLGNEMNMCQIYEKFTYSYKALVNGTVVMRNVTFNFDFTQVCDRLFCFPNTTLQLVNDFKSPFGLNLTQLLTNTTIYTNFFPQRVALSFFQKWAQSFEDSSYNIDPQSLLVSQSYNKLMHTLVPHLPFNFTTLQHISDYYTVCRACRDYRKYPILPGRDVCLTLDYPFTCNYDSNNNGIIDEADTVGYPLLEIVQRRDNIFRNVLSMTAEPLCYCPRPGTVVPKSNGKDVMIFNYTFFKTKVSSQCDEYAYFWYPLYETKLLNIALITLEVMLNIAMFFLVLLPLITQFCKEITMKVKGKALKVPQFTALINTRGMIEKFKKSEQIRFYSTTTSLHHNRTWKRILFDLRLYSAIILQVAYLCFLTSDILAAASTIESPTEAVKTESVMFLSGIGLCLIGIIPILAMWVDVLKKTSNNSERISLKISIPLFLFMALGLLGVFAYAVSDYFTQFFASAAFMLGLVIVFAIVIFGLFIYGFRIYLSLRRVSKVSFFQFRFTKFLGAACLLALFPGFYMVFDIAGRIYQSQYGKYPVTRFYYLYAPFFASVLIIGFGGSLIYVLFPSNKVFKESYELIFYGMFCCGGKSPFAKRFWNLQKSLLHSSMAARRDQLHQQEHDQDGGLVLASTRIDKTLLMKEDGQQSQQGNHYSSLIRINQNDDEDDSSIHQHGGANSGTNTPSRVALNLGLFSHEDGAVQFAHVLPTHPLHQSQNGGGSGEEEGVEVEYHVRKGSTAHHINHFMGGGLVDLNGGVQRLEDDDDEDEIRNDDSQYYANQVSGPVEQRSERQRELSLPFL</sequence>
<dbReference type="AlphaFoldDB" id="A0AA88GYD7"/>
<name>A0AA88GYD7_NAELO</name>
<feature type="chain" id="PRO_5041727515" evidence="3">
    <location>
        <begin position="19"/>
        <end position="1016"/>
    </location>
</feature>
<evidence type="ECO:0000256" key="1">
    <source>
        <dbReference type="SAM" id="MobiDB-lite"/>
    </source>
</evidence>
<feature type="transmembrane region" description="Helical" evidence="2">
    <location>
        <begin position="720"/>
        <end position="740"/>
    </location>
</feature>
<evidence type="ECO:0000256" key="3">
    <source>
        <dbReference type="SAM" id="SignalP"/>
    </source>
</evidence>
<dbReference type="EMBL" id="PYSW02000003">
    <property type="protein sequence ID" value="KAG2392849.1"/>
    <property type="molecule type" value="Genomic_DNA"/>
</dbReference>
<protein>
    <submittedName>
        <fullName evidence="4">Uncharacterized protein</fullName>
    </submittedName>
</protein>
<organism evidence="4 5">
    <name type="scientific">Naegleria lovaniensis</name>
    <name type="common">Amoeba</name>
    <dbReference type="NCBI Taxonomy" id="51637"/>
    <lineage>
        <taxon>Eukaryota</taxon>
        <taxon>Discoba</taxon>
        <taxon>Heterolobosea</taxon>
        <taxon>Tetramitia</taxon>
        <taxon>Eutetramitia</taxon>
        <taxon>Vahlkampfiidae</taxon>
        <taxon>Naegleria</taxon>
    </lineage>
</organism>
<feature type="region of interest" description="Disordered" evidence="1">
    <location>
        <begin position="111"/>
        <end position="136"/>
    </location>
</feature>
<reference evidence="4 5" key="1">
    <citation type="journal article" date="2018" name="BMC Genomics">
        <title>The genome of Naegleria lovaniensis, the basis for a comparative approach to unravel pathogenicity factors of the human pathogenic amoeba N. fowleri.</title>
        <authorList>
            <person name="Liechti N."/>
            <person name="Schurch N."/>
            <person name="Bruggmann R."/>
            <person name="Wittwer M."/>
        </authorList>
    </citation>
    <scope>NUCLEOTIDE SEQUENCE [LARGE SCALE GENOMIC DNA]</scope>
    <source>
        <strain evidence="4 5">ATCC 30569</strain>
    </source>
</reference>
<feature type="signal peptide" evidence="3">
    <location>
        <begin position="1"/>
        <end position="18"/>
    </location>
</feature>
<feature type="region of interest" description="Disordered" evidence="1">
    <location>
        <begin position="979"/>
        <end position="1016"/>
    </location>
</feature>
<gene>
    <name evidence="4" type="ORF">C9374_009426</name>
</gene>
<feature type="region of interest" description="Disordered" evidence="1">
    <location>
        <begin position="881"/>
        <end position="900"/>
    </location>
</feature>